<dbReference type="AlphaFoldDB" id="A0A067C7S2"/>
<dbReference type="GeneID" id="24134001"/>
<feature type="compositionally biased region" description="Basic residues" evidence="1">
    <location>
        <begin position="1"/>
        <end position="11"/>
    </location>
</feature>
<gene>
    <name evidence="2" type="ORF">SPRG_11999</name>
</gene>
<feature type="region of interest" description="Disordered" evidence="1">
    <location>
        <begin position="1"/>
        <end position="30"/>
    </location>
</feature>
<dbReference type="Proteomes" id="UP000030745">
    <property type="component" value="Unassembled WGS sequence"/>
</dbReference>
<evidence type="ECO:0000313" key="3">
    <source>
        <dbReference type="Proteomes" id="UP000030745"/>
    </source>
</evidence>
<sequence length="88" mass="9728">MGLTRGHKRPRTTTEELNEPPRRRLRSHGPAYRRYVNQLNASDAGFMKTLPQGDDYTGTVIDVVSCTVSMASVTASNEDDAWQAEASS</sequence>
<proteinExistence type="predicted"/>
<protein>
    <submittedName>
        <fullName evidence="2">Uncharacterized protein</fullName>
    </submittedName>
</protein>
<reference evidence="2 3" key="1">
    <citation type="journal article" date="2013" name="PLoS Genet.">
        <title>Distinctive expansion of potential virulence genes in the genome of the oomycete fish pathogen Saprolegnia parasitica.</title>
        <authorList>
            <person name="Jiang R.H."/>
            <person name="de Bruijn I."/>
            <person name="Haas B.J."/>
            <person name="Belmonte R."/>
            <person name="Lobach L."/>
            <person name="Christie J."/>
            <person name="van den Ackerveken G."/>
            <person name="Bottin A."/>
            <person name="Bulone V."/>
            <person name="Diaz-Moreno S.M."/>
            <person name="Dumas B."/>
            <person name="Fan L."/>
            <person name="Gaulin E."/>
            <person name="Govers F."/>
            <person name="Grenville-Briggs L.J."/>
            <person name="Horner N.R."/>
            <person name="Levin J.Z."/>
            <person name="Mammella M."/>
            <person name="Meijer H.J."/>
            <person name="Morris P."/>
            <person name="Nusbaum C."/>
            <person name="Oome S."/>
            <person name="Phillips A.J."/>
            <person name="van Rooyen D."/>
            <person name="Rzeszutek E."/>
            <person name="Saraiva M."/>
            <person name="Secombes C.J."/>
            <person name="Seidl M.F."/>
            <person name="Snel B."/>
            <person name="Stassen J.H."/>
            <person name="Sykes S."/>
            <person name="Tripathy S."/>
            <person name="van den Berg H."/>
            <person name="Vega-Arreguin J.C."/>
            <person name="Wawra S."/>
            <person name="Young S.K."/>
            <person name="Zeng Q."/>
            <person name="Dieguez-Uribeondo J."/>
            <person name="Russ C."/>
            <person name="Tyler B.M."/>
            <person name="van West P."/>
        </authorList>
    </citation>
    <scope>NUCLEOTIDE SEQUENCE [LARGE SCALE GENOMIC DNA]</scope>
    <source>
        <strain evidence="2 3">CBS 223.65</strain>
    </source>
</reference>
<keyword evidence="3" id="KW-1185">Reference proteome</keyword>
<dbReference type="VEuPathDB" id="FungiDB:SPRG_11999"/>
<dbReference type="EMBL" id="KK583261">
    <property type="protein sequence ID" value="KDO22862.1"/>
    <property type="molecule type" value="Genomic_DNA"/>
</dbReference>
<evidence type="ECO:0000313" key="2">
    <source>
        <dbReference type="EMBL" id="KDO22862.1"/>
    </source>
</evidence>
<evidence type="ECO:0000256" key="1">
    <source>
        <dbReference type="SAM" id="MobiDB-lite"/>
    </source>
</evidence>
<accession>A0A067C7S2</accession>
<name>A0A067C7S2_SAPPC</name>
<organism evidence="2 3">
    <name type="scientific">Saprolegnia parasitica (strain CBS 223.65)</name>
    <dbReference type="NCBI Taxonomy" id="695850"/>
    <lineage>
        <taxon>Eukaryota</taxon>
        <taxon>Sar</taxon>
        <taxon>Stramenopiles</taxon>
        <taxon>Oomycota</taxon>
        <taxon>Saprolegniomycetes</taxon>
        <taxon>Saprolegniales</taxon>
        <taxon>Saprolegniaceae</taxon>
        <taxon>Saprolegnia</taxon>
    </lineage>
</organism>
<dbReference type="KEGG" id="spar:SPRG_11999"/>
<dbReference type="RefSeq" id="XP_012206419.1">
    <property type="nucleotide sequence ID" value="XM_012351029.1"/>
</dbReference>